<gene>
    <name evidence="1" type="ORF">SDC9_136616</name>
</gene>
<dbReference type="EMBL" id="VSSQ01036922">
    <property type="protein sequence ID" value="MPM89507.1"/>
    <property type="molecule type" value="Genomic_DNA"/>
</dbReference>
<name>A0A645DJQ9_9ZZZZ</name>
<accession>A0A645DJQ9</accession>
<comment type="caution">
    <text evidence="1">The sequence shown here is derived from an EMBL/GenBank/DDBJ whole genome shotgun (WGS) entry which is preliminary data.</text>
</comment>
<proteinExistence type="predicted"/>
<sequence length="113" mass="12561">MLDRPKRVLVEKRAVSLLVPETDLDKFPRDGCQGPFQYLAVEDGVLFILPGIDNADLSLTEVYHIVSGMISPEHDFHVVSRIVNRLDGQAIQNIQCFCTFGKIAVPQRSHTGG</sequence>
<dbReference type="AlphaFoldDB" id="A0A645DJQ9"/>
<protein>
    <submittedName>
        <fullName evidence="1">Uncharacterized protein</fullName>
    </submittedName>
</protein>
<evidence type="ECO:0000313" key="1">
    <source>
        <dbReference type="EMBL" id="MPM89507.1"/>
    </source>
</evidence>
<organism evidence="1">
    <name type="scientific">bioreactor metagenome</name>
    <dbReference type="NCBI Taxonomy" id="1076179"/>
    <lineage>
        <taxon>unclassified sequences</taxon>
        <taxon>metagenomes</taxon>
        <taxon>ecological metagenomes</taxon>
    </lineage>
</organism>
<reference evidence="1" key="1">
    <citation type="submission" date="2019-08" db="EMBL/GenBank/DDBJ databases">
        <authorList>
            <person name="Kucharzyk K."/>
            <person name="Murdoch R.W."/>
            <person name="Higgins S."/>
            <person name="Loffler F."/>
        </authorList>
    </citation>
    <scope>NUCLEOTIDE SEQUENCE</scope>
</reference>